<sequence length="594" mass="68259">MDRLEQLVVTMMNQKDGSAVASSVDRVVPYRDFQVRYEASKEEVPRPNDSAKNRMLRIDADYGNAYTVGEAHWAAVLNEIHEVRGYLQTQQKQYEDQSQKISQLLKRAPDDPGPTLLFGSSQLLGRGEILAHIPSRYTCDMFVERYFKTLDPALHIIHPPTFQKQYAEHWEDPNRTPLVWIGQLFAMMRIAAISWNRDGDEPLEFQGKSQDLSRSYRTRVADFLHLFGEYSSVKDANSSAWVLLATIIRLAMRMGYHRDPDRLPSLSPFQAEMRRRVWTFIWQADIFFSFQHGFPSMVKIESPEKILPRNIYDESFGPTCVELPAPFPDSEPTQISYLICKARLALGLARALKELNQEDTPPPYEKVLEIDRSIRETYAKAPEHFRLRSMAEQQHDQVSLIYARFALASVHHRALCVVHSRFLEAARMDARFINSRRTCLESAMALLSLQAIQHQEVRAEGQTRRLTKYINSLITHDFLLAATILCTELSIGRGRDPFPFPVTGPTRAEMIESLDRSADIWSQMRDESIEAYKASDVLGRSATQLPSTCFYAPTRDRRYTELGTDVFRDCSQCWYDDTSSTSAIWTKGPIVHRV</sequence>
<dbReference type="GO" id="GO:0006351">
    <property type="term" value="P:DNA-templated transcription"/>
    <property type="evidence" value="ECO:0007669"/>
    <property type="project" value="InterPro"/>
</dbReference>
<dbReference type="InterPro" id="IPR007219">
    <property type="entry name" value="XnlR_reg_dom"/>
</dbReference>
<dbReference type="PANTHER" id="PTHR31001">
    <property type="entry name" value="UNCHARACTERIZED TRANSCRIPTIONAL REGULATORY PROTEIN"/>
    <property type="match status" value="1"/>
</dbReference>
<feature type="domain" description="Xylanolytic transcriptional activator regulatory" evidence="5">
    <location>
        <begin position="240"/>
        <end position="314"/>
    </location>
</feature>
<comment type="caution">
    <text evidence="6">The sequence shown here is derived from an EMBL/GenBank/DDBJ whole genome shotgun (WGS) entry which is preliminary data.</text>
</comment>
<dbReference type="CDD" id="cd12148">
    <property type="entry name" value="fungal_TF_MHR"/>
    <property type="match status" value="1"/>
</dbReference>
<evidence type="ECO:0000259" key="5">
    <source>
        <dbReference type="SMART" id="SM00906"/>
    </source>
</evidence>
<evidence type="ECO:0000256" key="1">
    <source>
        <dbReference type="ARBA" id="ARBA00004123"/>
    </source>
</evidence>
<evidence type="ECO:0000256" key="3">
    <source>
        <dbReference type="ARBA" id="ARBA00023163"/>
    </source>
</evidence>
<keyword evidence="2" id="KW-0805">Transcription regulation</keyword>
<dbReference type="GO" id="GO:0005634">
    <property type="term" value="C:nucleus"/>
    <property type="evidence" value="ECO:0007669"/>
    <property type="project" value="UniProtKB-SubCell"/>
</dbReference>
<keyword evidence="7" id="KW-1185">Reference proteome</keyword>
<dbReference type="Proteomes" id="UP000053095">
    <property type="component" value="Unassembled WGS sequence"/>
</dbReference>
<dbReference type="Pfam" id="PF04082">
    <property type="entry name" value="Fungal_trans"/>
    <property type="match status" value="1"/>
</dbReference>
<comment type="subcellular location">
    <subcellularLocation>
        <location evidence="1">Nucleus</location>
    </subcellularLocation>
</comment>
<name>A0A6V8HDT1_TALPI</name>
<dbReference type="GO" id="GO:0008270">
    <property type="term" value="F:zinc ion binding"/>
    <property type="evidence" value="ECO:0007669"/>
    <property type="project" value="InterPro"/>
</dbReference>
<evidence type="ECO:0000313" key="7">
    <source>
        <dbReference type="Proteomes" id="UP000053095"/>
    </source>
</evidence>
<keyword evidence="4" id="KW-0539">Nucleus</keyword>
<dbReference type="EMBL" id="DF933830">
    <property type="protein sequence ID" value="GAM39189.1"/>
    <property type="molecule type" value="Genomic_DNA"/>
</dbReference>
<protein>
    <recommendedName>
        <fullName evidence="5">Xylanolytic transcriptional activator regulatory domain-containing protein</fullName>
    </recommendedName>
</protein>
<organism evidence="6 7">
    <name type="scientific">Talaromyces pinophilus</name>
    <name type="common">Penicillium pinophilum</name>
    <dbReference type="NCBI Taxonomy" id="128442"/>
    <lineage>
        <taxon>Eukaryota</taxon>
        <taxon>Fungi</taxon>
        <taxon>Dikarya</taxon>
        <taxon>Ascomycota</taxon>
        <taxon>Pezizomycotina</taxon>
        <taxon>Eurotiomycetes</taxon>
        <taxon>Eurotiomycetidae</taxon>
        <taxon>Eurotiales</taxon>
        <taxon>Trichocomaceae</taxon>
        <taxon>Talaromyces</taxon>
        <taxon>Talaromyces sect. Talaromyces</taxon>
    </lineage>
</organism>
<dbReference type="InterPro" id="IPR050613">
    <property type="entry name" value="Sec_Metabolite_Reg"/>
</dbReference>
<evidence type="ECO:0000256" key="4">
    <source>
        <dbReference type="ARBA" id="ARBA00023242"/>
    </source>
</evidence>
<gene>
    <name evidence="6" type="ORF">TCE0_034f10527</name>
</gene>
<evidence type="ECO:0000313" key="6">
    <source>
        <dbReference type="EMBL" id="GAM39189.1"/>
    </source>
</evidence>
<dbReference type="AlphaFoldDB" id="A0A6V8HDT1"/>
<reference evidence="7" key="1">
    <citation type="journal article" date="2015" name="Genome Announc.">
        <title>Draft genome sequence of Talaromyces cellulolyticus strain Y-94, a source of lignocellulosic biomass-degrading enzymes.</title>
        <authorList>
            <person name="Fujii T."/>
            <person name="Koike H."/>
            <person name="Sawayama S."/>
            <person name="Yano S."/>
            <person name="Inoue H."/>
        </authorList>
    </citation>
    <scope>NUCLEOTIDE SEQUENCE [LARGE SCALE GENOMIC DNA]</scope>
    <source>
        <strain evidence="7">Y-94</strain>
    </source>
</reference>
<dbReference type="SMART" id="SM00906">
    <property type="entry name" value="Fungal_trans"/>
    <property type="match status" value="1"/>
</dbReference>
<evidence type="ECO:0000256" key="2">
    <source>
        <dbReference type="ARBA" id="ARBA00023015"/>
    </source>
</evidence>
<proteinExistence type="predicted"/>
<dbReference type="PANTHER" id="PTHR31001:SF49">
    <property type="entry name" value="ZN(II)2CYS6 TRANSCRIPTION FACTOR (EUROFUNG)"/>
    <property type="match status" value="1"/>
</dbReference>
<dbReference type="GO" id="GO:0003677">
    <property type="term" value="F:DNA binding"/>
    <property type="evidence" value="ECO:0007669"/>
    <property type="project" value="InterPro"/>
</dbReference>
<keyword evidence="3" id="KW-0804">Transcription</keyword>
<accession>A0A6V8HDT1</accession>